<evidence type="ECO:0000313" key="10">
    <source>
        <dbReference type="Proteomes" id="UP000091929"/>
    </source>
</evidence>
<name>A0A150IJH0_9EURY</name>
<keyword evidence="4 6" id="KW-0479">Metal-binding</keyword>
<feature type="binding site" evidence="6">
    <location>
        <position position="455"/>
    </location>
    <ligand>
        <name>Fe cation</name>
        <dbReference type="ChEBI" id="CHEBI:24875"/>
    </ligand>
</feature>
<accession>A0A150IYD6</accession>
<keyword evidence="6" id="KW-0408">Iron</keyword>
<dbReference type="Pfam" id="PF00374">
    <property type="entry name" value="NiFeSe_Hases"/>
    <property type="match status" value="2"/>
</dbReference>
<sequence>MKRITIDPITRLEGHGKIEIFLNDSGNVENAYLQIPELRGFEKFSEGRLAEDMPQITSRICGVCPVAHHFASTKAIDAAFNTEPTETAKKLRELMYSGYVIYDHILHFYFLGGPDFVVGPDAPKGDRNIIGVIGKVGVEIGKEVIKHRAFGQKITRILGGKPTHPVCGLPGGVSKGLSEEERAEIEQMAESCVKFSEFTLNFFKDTVLKNKAYLDLIKSDSYTLETYNMGLVDKNNNLNFYDGMVRVKSPLDKEFACFEANKYSDYIAEHVEPWTYMKYPYLKEIGWKGLTGGVDSGVYRVGPLGRINVIDGFTTPLANEAYKELIETLGKPVNSTLAFHWARLVELLYASEKALELSRDKNILKQDLRNKVGLPTEGVGVVEAARGTLFHHYKLTEDARIEKANMIVATTNNAGAICMSVRDAAKGLIKNGKVNDGVLNKVEMAFRAYDPCFACATHCLPGTSPIEISVYDKERNLVKRLGRGI</sequence>
<dbReference type="InterPro" id="IPR029014">
    <property type="entry name" value="NiFe-Hase_large"/>
</dbReference>
<dbReference type="PANTHER" id="PTHR43600:SF2">
    <property type="entry name" value="F420-NON-REDUCING HYDROGENASE VHU SUBUNIT A"/>
    <property type="match status" value="1"/>
</dbReference>
<keyword evidence="3 6" id="KW-0533">Nickel</keyword>
<evidence type="ECO:0000256" key="1">
    <source>
        <dbReference type="ARBA" id="ARBA00001967"/>
    </source>
</evidence>
<feature type="binding site" evidence="6">
    <location>
        <position position="452"/>
    </location>
    <ligand>
        <name>Ni(2+)</name>
        <dbReference type="ChEBI" id="CHEBI:49786"/>
    </ligand>
</feature>
<evidence type="ECO:0000256" key="2">
    <source>
        <dbReference type="ARBA" id="ARBA00009292"/>
    </source>
</evidence>
<dbReference type="EMBL" id="LNJC01000029">
    <property type="protein sequence ID" value="KYC49674.1"/>
    <property type="molecule type" value="Genomic_DNA"/>
</dbReference>
<dbReference type="PANTHER" id="PTHR43600">
    <property type="entry name" value="COENZYME F420 HYDROGENASE, SUBUNIT ALPHA"/>
    <property type="match status" value="1"/>
</dbReference>
<protein>
    <submittedName>
        <fullName evidence="7">Hydrogenase MvhADGHdrABC F420-non-reducing hydrogenase subunit A</fullName>
    </submittedName>
</protein>
<dbReference type="GO" id="GO:0008901">
    <property type="term" value="F:ferredoxin hydrogenase activity"/>
    <property type="evidence" value="ECO:0007669"/>
    <property type="project" value="InterPro"/>
</dbReference>
<comment type="cofactor">
    <cofactor evidence="6">
        <name>Fe cation</name>
        <dbReference type="ChEBI" id="CHEBI:24875"/>
    </cofactor>
</comment>
<feature type="binding site" evidence="6">
    <location>
        <position position="458"/>
    </location>
    <ligand>
        <name>Mg(2+)</name>
        <dbReference type="ChEBI" id="CHEBI:18420"/>
    </ligand>
</feature>
<dbReference type="AlphaFoldDB" id="A0A150IJH0"/>
<dbReference type="InterPro" id="IPR001501">
    <property type="entry name" value="Ni-dep_hyd_lsu"/>
</dbReference>
<dbReference type="Proteomes" id="UP000092401">
    <property type="component" value="Unassembled WGS sequence"/>
</dbReference>
<dbReference type="EMBL" id="LNGF01000004">
    <property type="protein sequence ID" value="KYC48499.1"/>
    <property type="molecule type" value="Genomic_DNA"/>
</dbReference>
<comment type="similarity">
    <text evidence="2">Belongs to the [NiFe]/[NiFeSe] hydrogenase large subunit family.</text>
</comment>
<evidence type="ECO:0000313" key="8">
    <source>
        <dbReference type="EMBL" id="KYC48499.1"/>
    </source>
</evidence>
<feature type="binding site" evidence="6">
    <location>
        <position position="61"/>
    </location>
    <ligand>
        <name>Ni(2+)</name>
        <dbReference type="ChEBI" id="CHEBI:49786"/>
    </ligand>
</feature>
<organism evidence="7 11">
    <name type="scientific">Candidatus Methanofastidiosum methylothiophilum</name>
    <dbReference type="NCBI Taxonomy" id="1705564"/>
    <lineage>
        <taxon>Archaea</taxon>
        <taxon>Methanobacteriati</taxon>
        <taxon>Methanobacteriota</taxon>
        <taxon>Stenosarchaea group</taxon>
        <taxon>Candidatus Methanofastidiosia</taxon>
        <taxon>Candidatus Methanofastidiosales</taxon>
        <taxon>Candidatus Methanofastidiosaceae</taxon>
        <taxon>Candidatus Methanofastidiosum</taxon>
    </lineage>
</organism>
<gene>
    <name evidence="7" type="ORF">APG10_01159</name>
    <name evidence="8" type="ORF">APG11_00306</name>
    <name evidence="9" type="ORF">APG12_01321</name>
</gene>
<feature type="binding site" evidence="6">
    <location>
        <position position="64"/>
    </location>
    <ligand>
        <name>Ni(2+)</name>
        <dbReference type="ChEBI" id="CHEBI:49786"/>
    </ligand>
</feature>
<dbReference type="InterPro" id="IPR018194">
    <property type="entry name" value="Ni-dep_hyd_lsu_Ni_BS"/>
</dbReference>
<dbReference type="GO" id="GO:0016151">
    <property type="term" value="F:nickel cation binding"/>
    <property type="evidence" value="ECO:0007669"/>
    <property type="project" value="InterPro"/>
</dbReference>
<accession>A0A150IJH0</accession>
<keyword evidence="5" id="KW-0560">Oxidoreductase</keyword>
<dbReference type="SUPFAM" id="SSF56762">
    <property type="entry name" value="HydB/Nqo4-like"/>
    <property type="match status" value="1"/>
</dbReference>
<evidence type="ECO:0000256" key="5">
    <source>
        <dbReference type="ARBA" id="ARBA00023002"/>
    </source>
</evidence>
<reference evidence="10 11" key="1">
    <citation type="journal article" date="2016" name="ISME J.">
        <title>Chasing the elusive Euryarchaeota class WSA2: genomes reveal a uniquely fastidious methyl-reducing methanogen.</title>
        <authorList>
            <person name="Nobu M.K."/>
            <person name="Narihiro T."/>
            <person name="Kuroda K."/>
            <person name="Mei R."/>
            <person name="Liu W.T."/>
        </authorList>
    </citation>
    <scope>NUCLEOTIDE SEQUENCE [LARGE SCALE GENOMIC DNA]</scope>
    <source>
        <strain evidence="7">B03fssc0709_Meth_Bin005</strain>
        <strain evidence="8">B15fssc0709_Meth_Bin003</strain>
        <strain evidence="9">BMIXfssc0709_Meth_Bin006</strain>
    </source>
</reference>
<dbReference type="PATRIC" id="fig|1706436.3.peg.1175"/>
<dbReference type="PROSITE" id="PS00507">
    <property type="entry name" value="NI_HGENASE_L_1"/>
    <property type="match status" value="1"/>
</dbReference>
<dbReference type="EMBL" id="LNGE01000030">
    <property type="protein sequence ID" value="KYC45107.1"/>
    <property type="molecule type" value="Genomic_DNA"/>
</dbReference>
<keyword evidence="6" id="KW-0460">Magnesium</keyword>
<evidence type="ECO:0000256" key="4">
    <source>
        <dbReference type="ARBA" id="ARBA00022723"/>
    </source>
</evidence>
<proteinExistence type="inferred from homology"/>
<evidence type="ECO:0000313" key="9">
    <source>
        <dbReference type="EMBL" id="KYC49674.1"/>
    </source>
</evidence>
<evidence type="ECO:0000256" key="3">
    <source>
        <dbReference type="ARBA" id="ARBA00022596"/>
    </source>
</evidence>
<evidence type="ECO:0000256" key="6">
    <source>
        <dbReference type="PIRSR" id="PIRSR601501-1"/>
    </source>
</evidence>
<evidence type="ECO:0000313" key="7">
    <source>
        <dbReference type="EMBL" id="KYC45107.1"/>
    </source>
</evidence>
<evidence type="ECO:0000313" key="11">
    <source>
        <dbReference type="Proteomes" id="UP000092401"/>
    </source>
</evidence>
<feature type="binding site" evidence="6">
    <location>
        <position position="42"/>
    </location>
    <ligand>
        <name>Mg(2+)</name>
        <dbReference type="ChEBI" id="CHEBI:18420"/>
    </ligand>
</feature>
<dbReference type="Proteomes" id="UP000092403">
    <property type="component" value="Unassembled WGS sequence"/>
</dbReference>
<accession>A0A150IU14</accession>
<dbReference type="PATRIC" id="fig|1706438.3.peg.1329"/>
<feature type="binding site" evidence="6">
    <location>
        <position position="406"/>
    </location>
    <ligand>
        <name>Mg(2+)</name>
        <dbReference type="ChEBI" id="CHEBI:18420"/>
    </ligand>
</feature>
<dbReference type="Proteomes" id="UP000091929">
    <property type="component" value="Unassembled WGS sequence"/>
</dbReference>
<dbReference type="Gene3D" id="1.10.645.10">
    <property type="entry name" value="Cytochrome-c3 Hydrogenase, chain B"/>
    <property type="match status" value="1"/>
</dbReference>
<comment type="cofactor">
    <cofactor evidence="1 6">
        <name>Ni(2+)</name>
        <dbReference type="ChEBI" id="CHEBI:49786"/>
    </cofactor>
</comment>
<comment type="caution">
    <text evidence="7">The sequence shown here is derived from an EMBL/GenBank/DDBJ whole genome shotgun (WGS) entry which is preliminary data.</text>
</comment>
<feature type="binding site" evidence="6">
    <location>
        <position position="64"/>
    </location>
    <ligand>
        <name>Fe cation</name>
        <dbReference type="ChEBI" id="CHEBI:24875"/>
    </ligand>
</feature>
<dbReference type="PATRIC" id="fig|1706437.3.peg.306"/>